<organism evidence="2 3">
    <name type="scientific">Bartonella fuyuanensis</name>
    <dbReference type="NCBI Taxonomy" id="1460968"/>
    <lineage>
        <taxon>Bacteria</taxon>
        <taxon>Pseudomonadati</taxon>
        <taxon>Pseudomonadota</taxon>
        <taxon>Alphaproteobacteria</taxon>
        <taxon>Hyphomicrobiales</taxon>
        <taxon>Bartonellaceae</taxon>
        <taxon>Bartonella</taxon>
    </lineage>
</organism>
<evidence type="ECO:0000313" key="3">
    <source>
        <dbReference type="Proteomes" id="UP000585970"/>
    </source>
</evidence>
<dbReference type="AlphaFoldDB" id="A0A840E387"/>
<proteinExistence type="predicted"/>
<evidence type="ECO:0000256" key="1">
    <source>
        <dbReference type="SAM" id="Phobius"/>
    </source>
</evidence>
<dbReference type="Proteomes" id="UP000585970">
    <property type="component" value="Unassembled WGS sequence"/>
</dbReference>
<keyword evidence="1" id="KW-0812">Transmembrane</keyword>
<evidence type="ECO:0000313" key="2">
    <source>
        <dbReference type="EMBL" id="MBB4076239.1"/>
    </source>
</evidence>
<sequence>MIEAVLLGHILGIIGGCAIITLSIWLFYSVIKYRKLYRKALTGRDLAIEECNIRDS</sequence>
<name>A0A840E387_9HYPH</name>
<feature type="transmembrane region" description="Helical" evidence="1">
    <location>
        <begin position="6"/>
        <end position="28"/>
    </location>
</feature>
<dbReference type="RefSeq" id="WP_183193825.1">
    <property type="nucleotide sequence ID" value="NZ_JACIFE010000003.1"/>
</dbReference>
<keyword evidence="1" id="KW-1133">Transmembrane helix</keyword>
<protein>
    <submittedName>
        <fullName evidence="2">Uncharacterized protein</fullName>
    </submittedName>
</protein>
<reference evidence="2 3" key="1">
    <citation type="submission" date="2020-08" db="EMBL/GenBank/DDBJ databases">
        <title>Genomic Encyclopedia of Type Strains, Phase IV (KMG-IV): sequencing the most valuable type-strain genomes for metagenomic binning, comparative biology and taxonomic classification.</title>
        <authorList>
            <person name="Goeker M."/>
        </authorList>
    </citation>
    <scope>NUCLEOTIDE SEQUENCE [LARGE SCALE GENOMIC DNA]</scope>
    <source>
        <strain evidence="2 3">DSM 100694</strain>
    </source>
</reference>
<gene>
    <name evidence="2" type="ORF">GGR08_000532</name>
</gene>
<comment type="caution">
    <text evidence="2">The sequence shown here is derived from an EMBL/GenBank/DDBJ whole genome shotgun (WGS) entry which is preliminary data.</text>
</comment>
<keyword evidence="3" id="KW-1185">Reference proteome</keyword>
<keyword evidence="1" id="KW-0472">Membrane</keyword>
<accession>A0A840E387</accession>
<dbReference type="EMBL" id="JACIFE010000003">
    <property type="protein sequence ID" value="MBB4076239.1"/>
    <property type="molecule type" value="Genomic_DNA"/>
</dbReference>